<evidence type="ECO:0000313" key="1">
    <source>
        <dbReference type="EMBL" id="GGE15256.1"/>
    </source>
</evidence>
<protein>
    <submittedName>
        <fullName evidence="1">Uncharacterized protein</fullName>
    </submittedName>
</protein>
<gene>
    <name evidence="1" type="ORF">GCM10011529_22100</name>
</gene>
<keyword evidence="2" id="KW-1185">Reference proteome</keyword>
<dbReference type="EMBL" id="BMJM01000007">
    <property type="protein sequence ID" value="GGE15256.1"/>
    <property type="molecule type" value="Genomic_DNA"/>
</dbReference>
<dbReference type="Proteomes" id="UP000635071">
    <property type="component" value="Unassembled WGS sequence"/>
</dbReference>
<evidence type="ECO:0000313" key="2">
    <source>
        <dbReference type="Proteomes" id="UP000635071"/>
    </source>
</evidence>
<reference evidence="1" key="1">
    <citation type="journal article" date="2014" name="Int. J. Syst. Evol. Microbiol.">
        <title>Complete genome sequence of Corynebacterium casei LMG S-19264T (=DSM 44701T), isolated from a smear-ripened cheese.</title>
        <authorList>
            <consortium name="US DOE Joint Genome Institute (JGI-PGF)"/>
            <person name="Walter F."/>
            <person name="Albersmeier A."/>
            <person name="Kalinowski J."/>
            <person name="Ruckert C."/>
        </authorList>
    </citation>
    <scope>NUCLEOTIDE SEQUENCE</scope>
    <source>
        <strain evidence="1">CGMCC 1.15519</strain>
    </source>
</reference>
<comment type="caution">
    <text evidence="1">The sequence shown here is derived from an EMBL/GenBank/DDBJ whole genome shotgun (WGS) entry which is preliminary data.</text>
</comment>
<dbReference type="RefSeq" id="WP_243450705.1">
    <property type="nucleotide sequence ID" value="NZ_BMJM01000007.1"/>
</dbReference>
<organism evidence="1 2">
    <name type="scientific">Sandarakinorhabdus glacialis</name>
    <dbReference type="NCBI Taxonomy" id="1614636"/>
    <lineage>
        <taxon>Bacteria</taxon>
        <taxon>Pseudomonadati</taxon>
        <taxon>Pseudomonadota</taxon>
        <taxon>Alphaproteobacteria</taxon>
        <taxon>Sphingomonadales</taxon>
        <taxon>Sphingosinicellaceae</taxon>
        <taxon>Sandarakinorhabdus</taxon>
    </lineage>
</organism>
<proteinExistence type="predicted"/>
<sequence>MTIAYTNVNGMPVTRERLPDLAWVGDTQLMPHAAAFMSLGRIRAELIFHPPVRAADFANRKMLAHHCQTVITHGYRKLMGHNL</sequence>
<dbReference type="AlphaFoldDB" id="A0A916ZV11"/>
<accession>A0A916ZV11</accession>
<reference evidence="1" key="2">
    <citation type="submission" date="2020-09" db="EMBL/GenBank/DDBJ databases">
        <authorList>
            <person name="Sun Q."/>
            <person name="Zhou Y."/>
        </authorList>
    </citation>
    <scope>NUCLEOTIDE SEQUENCE</scope>
    <source>
        <strain evidence="1">CGMCC 1.15519</strain>
    </source>
</reference>
<name>A0A916ZV11_9SPHN</name>